<dbReference type="EMBL" id="PEYO01000001">
    <property type="protein sequence ID" value="PIU04022.1"/>
    <property type="molecule type" value="Genomic_DNA"/>
</dbReference>
<keyword evidence="1" id="KW-0802">TPR repeat</keyword>
<reference evidence="4" key="1">
    <citation type="submission" date="2017-09" db="EMBL/GenBank/DDBJ databases">
        <title>Depth-based differentiation of microbial function through sediment-hosted aquifers and enrichment of novel symbionts in the deep terrestrial subsurface.</title>
        <authorList>
            <person name="Probst A.J."/>
            <person name="Ladd B."/>
            <person name="Jarett J.K."/>
            <person name="Geller-Mcgrath D.E."/>
            <person name="Sieber C.M.K."/>
            <person name="Emerson J.B."/>
            <person name="Anantharaman K."/>
            <person name="Thomas B.C."/>
            <person name="Malmstrom R."/>
            <person name="Stieglmeier M."/>
            <person name="Klingl A."/>
            <person name="Woyke T."/>
            <person name="Ryan C.M."/>
            <person name="Banfield J.F."/>
        </authorList>
    </citation>
    <scope>NUCLEOTIDE SEQUENCE [LARGE SCALE GENOMIC DNA]</scope>
</reference>
<dbReference type="Pfam" id="PF13181">
    <property type="entry name" value="TPR_8"/>
    <property type="match status" value="1"/>
</dbReference>
<dbReference type="InterPro" id="IPR019734">
    <property type="entry name" value="TPR_rpt"/>
</dbReference>
<dbReference type="Proteomes" id="UP000228996">
    <property type="component" value="Unassembled WGS sequence"/>
</dbReference>
<sequence length="275" mass="30927">MMSRDNYRNSGLTTLIKLTSLINMTDDLTQQAITAALVQDWKEAVKCNEQIVKANPENIEALNRLGHAYLELGKAETAKKYFNKVLKLDPYNQIAQKNLLTIATKKFSKCESKAPLNPNLFLEDPGKTKTTSLVEIAEKEIVLSLSIGDEIEIVPKKRTIVATTKKGVYLGKLADDLSLRLISFLKGGNKYEVNIKSIEPGEIKIFIREIFRSKKFVNLSSFPPQEIAYSAFVPPDLVHETRPEMADAEGSDEKTDDDKNDETPEEEPLDHNLEE</sequence>
<organism evidence="3 4">
    <name type="scientific">Candidatus Shapirobacteria bacterium CG08_land_8_20_14_0_20_39_18</name>
    <dbReference type="NCBI Taxonomy" id="1974883"/>
    <lineage>
        <taxon>Bacteria</taxon>
        <taxon>Candidatus Shapironibacteriota</taxon>
    </lineage>
</organism>
<comment type="caution">
    <text evidence="3">The sequence shown here is derived from an EMBL/GenBank/DDBJ whole genome shotgun (WGS) entry which is preliminary data.</text>
</comment>
<proteinExistence type="predicted"/>
<dbReference type="SMART" id="SM00028">
    <property type="entry name" value="TPR"/>
    <property type="match status" value="2"/>
</dbReference>
<dbReference type="Gene3D" id="1.25.40.10">
    <property type="entry name" value="Tetratricopeptide repeat domain"/>
    <property type="match status" value="1"/>
</dbReference>
<feature type="compositionally biased region" description="Basic and acidic residues" evidence="2">
    <location>
        <begin position="239"/>
        <end position="257"/>
    </location>
</feature>
<evidence type="ECO:0000313" key="3">
    <source>
        <dbReference type="EMBL" id="PIU04022.1"/>
    </source>
</evidence>
<protein>
    <submittedName>
        <fullName evidence="3">Uncharacterized protein</fullName>
    </submittedName>
</protein>
<dbReference type="InterPro" id="IPR011990">
    <property type="entry name" value="TPR-like_helical_dom_sf"/>
</dbReference>
<evidence type="ECO:0000313" key="4">
    <source>
        <dbReference type="Proteomes" id="UP000228996"/>
    </source>
</evidence>
<evidence type="ECO:0000256" key="1">
    <source>
        <dbReference type="PROSITE-ProRule" id="PRU00339"/>
    </source>
</evidence>
<dbReference type="PROSITE" id="PS50005">
    <property type="entry name" value="TPR"/>
    <property type="match status" value="1"/>
</dbReference>
<evidence type="ECO:0000256" key="2">
    <source>
        <dbReference type="SAM" id="MobiDB-lite"/>
    </source>
</evidence>
<accession>A0A2M6XEF0</accession>
<feature type="compositionally biased region" description="Acidic residues" evidence="2">
    <location>
        <begin position="258"/>
        <end position="268"/>
    </location>
</feature>
<feature type="repeat" description="TPR" evidence="1">
    <location>
        <begin position="59"/>
        <end position="92"/>
    </location>
</feature>
<name>A0A2M6XEF0_9BACT</name>
<gene>
    <name evidence="3" type="ORF">COT44_00045</name>
</gene>
<dbReference type="AlphaFoldDB" id="A0A2M6XEF0"/>
<feature type="region of interest" description="Disordered" evidence="2">
    <location>
        <begin position="239"/>
        <end position="275"/>
    </location>
</feature>
<dbReference type="PROSITE" id="PS50293">
    <property type="entry name" value="TPR_REGION"/>
    <property type="match status" value="1"/>
</dbReference>
<dbReference type="SUPFAM" id="SSF48452">
    <property type="entry name" value="TPR-like"/>
    <property type="match status" value="1"/>
</dbReference>